<feature type="region of interest" description="Disordered" evidence="1">
    <location>
        <begin position="229"/>
        <end position="260"/>
    </location>
</feature>
<reference evidence="4" key="2">
    <citation type="submission" date="2015-01" db="EMBL/GenBank/DDBJ databases">
        <title>Evolutionary Origins and Diversification of the Mycorrhizal Mutualists.</title>
        <authorList>
            <consortium name="DOE Joint Genome Institute"/>
            <consortium name="Mycorrhizal Genomics Consortium"/>
            <person name="Kohler A."/>
            <person name="Kuo A."/>
            <person name="Nagy L.G."/>
            <person name="Floudas D."/>
            <person name="Copeland A."/>
            <person name="Barry K.W."/>
            <person name="Cichocki N."/>
            <person name="Veneault-Fourrey C."/>
            <person name="LaButti K."/>
            <person name="Lindquist E.A."/>
            <person name="Lipzen A."/>
            <person name="Lundell T."/>
            <person name="Morin E."/>
            <person name="Murat C."/>
            <person name="Riley R."/>
            <person name="Ohm R."/>
            <person name="Sun H."/>
            <person name="Tunlid A."/>
            <person name="Henrissat B."/>
            <person name="Grigoriev I.V."/>
            <person name="Hibbett D.S."/>
            <person name="Martin F."/>
        </authorList>
    </citation>
    <scope>NUCLEOTIDE SEQUENCE [LARGE SCALE GENOMIC DNA]</scope>
    <source>
        <strain evidence="4">h7</strain>
    </source>
</reference>
<name>A0A0C2XNS0_HEBCY</name>
<evidence type="ECO:0000313" key="4">
    <source>
        <dbReference type="Proteomes" id="UP000053424"/>
    </source>
</evidence>
<dbReference type="PANTHER" id="PTHR35204:SF1">
    <property type="entry name" value="ENTEROTOXIN"/>
    <property type="match status" value="1"/>
</dbReference>
<evidence type="ECO:0000256" key="2">
    <source>
        <dbReference type="SAM" id="SignalP"/>
    </source>
</evidence>
<accession>A0A0C2XNS0</accession>
<organism evidence="3 4">
    <name type="scientific">Hebeloma cylindrosporum</name>
    <dbReference type="NCBI Taxonomy" id="76867"/>
    <lineage>
        <taxon>Eukaryota</taxon>
        <taxon>Fungi</taxon>
        <taxon>Dikarya</taxon>
        <taxon>Basidiomycota</taxon>
        <taxon>Agaricomycotina</taxon>
        <taxon>Agaricomycetes</taxon>
        <taxon>Agaricomycetidae</taxon>
        <taxon>Agaricales</taxon>
        <taxon>Agaricineae</taxon>
        <taxon>Hymenogastraceae</taxon>
        <taxon>Hebeloma</taxon>
    </lineage>
</organism>
<dbReference type="Proteomes" id="UP000053424">
    <property type="component" value="Unassembled WGS sequence"/>
</dbReference>
<reference evidence="3 4" key="1">
    <citation type="submission" date="2014-04" db="EMBL/GenBank/DDBJ databases">
        <authorList>
            <consortium name="DOE Joint Genome Institute"/>
            <person name="Kuo A."/>
            <person name="Gay G."/>
            <person name="Dore J."/>
            <person name="Kohler A."/>
            <person name="Nagy L.G."/>
            <person name="Floudas D."/>
            <person name="Copeland A."/>
            <person name="Barry K.W."/>
            <person name="Cichocki N."/>
            <person name="Veneault-Fourrey C."/>
            <person name="LaButti K."/>
            <person name="Lindquist E.A."/>
            <person name="Lipzen A."/>
            <person name="Lundell T."/>
            <person name="Morin E."/>
            <person name="Murat C."/>
            <person name="Sun H."/>
            <person name="Tunlid A."/>
            <person name="Henrissat B."/>
            <person name="Grigoriev I.V."/>
            <person name="Hibbett D.S."/>
            <person name="Martin F."/>
            <person name="Nordberg H.P."/>
            <person name="Cantor M.N."/>
            <person name="Hua S.X."/>
        </authorList>
    </citation>
    <scope>NUCLEOTIDE SEQUENCE [LARGE SCALE GENOMIC DNA]</scope>
    <source>
        <strain evidence="4">h7</strain>
    </source>
</reference>
<protein>
    <submittedName>
        <fullName evidence="3">Uncharacterized protein</fullName>
    </submittedName>
</protein>
<dbReference type="HOGENOM" id="CLU_017366_2_1_1"/>
<keyword evidence="4" id="KW-1185">Reference proteome</keyword>
<feature type="chain" id="PRO_5002170934" evidence="2">
    <location>
        <begin position="23"/>
        <end position="595"/>
    </location>
</feature>
<keyword evidence="2" id="KW-0732">Signal</keyword>
<dbReference type="InterPro" id="IPR038921">
    <property type="entry name" value="YOR389W-like"/>
</dbReference>
<sequence>MRRFVSWGGLGILTFLRCLVDAQEVEQAVLTKVPEPKDDWDFAKGPTKNSTHNLVFDTVGSFLQHWPNTRYRNGHNIVPGVVPIGTLLYHGTYRDQIPEEPEWTATDPEHAYLFCRSDSGRPGNSANGCWQLTLVTTRPLKVIYFDGSSAAKMRGGPMDSQDLVIWGRVRPEYVMKERERADKLCEWGKRYDLDGFVRMEMDFEIILCDFTAGVKPVSFHNLATVNMDLPPIPPGPRQPPPPSPTSNTTLHLRPSSPGSQRRIAPMFRVVESGSWHNHYPGDTRMQLDYSRMISFYDTDMFPSLQVARAGKGRLNHSLEGIAPSDVLQLQLHLNELLTNDSGVIASGIEWASLIKQIMQRYAESLELLHYILNSTSETDAEGALKQAHRHLTSMLAPYILHAAVPPMDGSTSHSWAAPIFEHCATTHTSHIETISTTLTYSEKLILQAIQGVSKEICRVLVTTWAEGMETDAIAFDLVDTESSPIQELLKTWKLRVEDLMAWLDWSYWRTCHPACSYEEMCYLPTWPFFSHNRGGPRPPLPGLQGSTKPLSRFMTWVQETLTFKTDETPAPSEPHEVWVDPQPSCIRRVEPLDFK</sequence>
<dbReference type="AlphaFoldDB" id="A0A0C2XNS0"/>
<dbReference type="OrthoDB" id="10261782at2759"/>
<proteinExistence type="predicted"/>
<evidence type="ECO:0000256" key="1">
    <source>
        <dbReference type="SAM" id="MobiDB-lite"/>
    </source>
</evidence>
<dbReference type="EMBL" id="KN831786">
    <property type="protein sequence ID" value="KIM39318.1"/>
    <property type="molecule type" value="Genomic_DNA"/>
</dbReference>
<dbReference type="PANTHER" id="PTHR35204">
    <property type="entry name" value="YALI0A21131P"/>
    <property type="match status" value="1"/>
</dbReference>
<dbReference type="STRING" id="686832.A0A0C2XNS0"/>
<feature type="compositionally biased region" description="Pro residues" evidence="1">
    <location>
        <begin position="230"/>
        <end position="244"/>
    </location>
</feature>
<evidence type="ECO:0000313" key="3">
    <source>
        <dbReference type="EMBL" id="KIM39318.1"/>
    </source>
</evidence>
<feature type="signal peptide" evidence="2">
    <location>
        <begin position="1"/>
        <end position="22"/>
    </location>
</feature>
<gene>
    <name evidence="3" type="ORF">M413DRAFT_447257</name>
</gene>